<dbReference type="Proteomes" id="UP000197138">
    <property type="component" value="Unassembled WGS sequence"/>
</dbReference>
<gene>
    <name evidence="1" type="ORF">CDL15_Pgr013191</name>
</gene>
<evidence type="ECO:0000313" key="2">
    <source>
        <dbReference type="Proteomes" id="UP000197138"/>
    </source>
</evidence>
<proteinExistence type="predicted"/>
<comment type="caution">
    <text evidence="1">The sequence shown here is derived from an EMBL/GenBank/DDBJ whole genome shotgun (WGS) entry which is preliminary data.</text>
</comment>
<dbReference type="AlphaFoldDB" id="A0A218WXJ4"/>
<evidence type="ECO:0000313" key="1">
    <source>
        <dbReference type="EMBL" id="OWM77100.1"/>
    </source>
</evidence>
<reference evidence="2" key="1">
    <citation type="journal article" date="2017" name="Plant J.">
        <title>The pomegranate (Punica granatum L.) genome and the genomics of punicalagin biosynthesis.</title>
        <authorList>
            <person name="Qin G."/>
            <person name="Xu C."/>
            <person name="Ming R."/>
            <person name="Tang H."/>
            <person name="Guyot R."/>
            <person name="Kramer E.M."/>
            <person name="Hu Y."/>
            <person name="Yi X."/>
            <person name="Qi Y."/>
            <person name="Xu X."/>
            <person name="Gao Z."/>
            <person name="Pan H."/>
            <person name="Jian J."/>
            <person name="Tian Y."/>
            <person name="Yue Z."/>
            <person name="Xu Y."/>
        </authorList>
    </citation>
    <scope>NUCLEOTIDE SEQUENCE [LARGE SCALE GENOMIC DNA]</scope>
    <source>
        <strain evidence="2">cv. Dabenzi</strain>
    </source>
</reference>
<sequence>MQTDRDPFTYSIIFCNYSREHCEGYVCTFTHSFVRIPDRRARGPSVEPVKLVYYYQEMSNLEYSWSWFAQGIDHHNSMNCNAKIVNRFLDPQTYSSFGFLAQLDQFIDFTVSKRASQVQP</sequence>
<protein>
    <submittedName>
        <fullName evidence="1">Uncharacterized protein</fullName>
    </submittedName>
</protein>
<name>A0A218WXJ4_PUNGR</name>
<accession>A0A218WXJ4</accession>
<organism evidence="1 2">
    <name type="scientific">Punica granatum</name>
    <name type="common">Pomegranate</name>
    <dbReference type="NCBI Taxonomy" id="22663"/>
    <lineage>
        <taxon>Eukaryota</taxon>
        <taxon>Viridiplantae</taxon>
        <taxon>Streptophyta</taxon>
        <taxon>Embryophyta</taxon>
        <taxon>Tracheophyta</taxon>
        <taxon>Spermatophyta</taxon>
        <taxon>Magnoliopsida</taxon>
        <taxon>eudicotyledons</taxon>
        <taxon>Gunneridae</taxon>
        <taxon>Pentapetalae</taxon>
        <taxon>rosids</taxon>
        <taxon>malvids</taxon>
        <taxon>Myrtales</taxon>
        <taxon>Lythraceae</taxon>
        <taxon>Punica</taxon>
    </lineage>
</organism>
<dbReference type="EMBL" id="MTKT01002727">
    <property type="protein sequence ID" value="OWM77100.1"/>
    <property type="molecule type" value="Genomic_DNA"/>
</dbReference>